<dbReference type="Proteomes" id="UP001195769">
    <property type="component" value="Unassembled WGS sequence"/>
</dbReference>
<dbReference type="RefSeq" id="XP_041229816.1">
    <property type="nucleotide sequence ID" value="XM_041373769.1"/>
</dbReference>
<dbReference type="PANTHER" id="PTHR33096">
    <property type="entry name" value="CXC2 DOMAIN-CONTAINING PROTEIN"/>
    <property type="match status" value="1"/>
</dbReference>
<dbReference type="AlphaFoldDB" id="A0AAD4HPX3"/>
<sequence>YAISIYHSCACCINFFFSAKYALATTNKVIDVYGPNGATGYDIGCSYGKTVAAINSFHGHTHNRQCQLQFHLLYQNGLGIEDLETCERVFSASNAIAPVIRHASYFHWLQFIELHFDQWDSDKYLELSKFIYNNYTQALHIINELTPAVQELKVQLGLSDTDFVKWNAEESEYLQSLTVETKDDVEKMIYVEALETLARLEQSVQTVARAREAERSAAYRRLVLDMNAVDDLEQQMGITECWTPEQEEYKHALGLLTNCHFICIIEQLEGLVVKRLFELAKANLAGTG</sequence>
<dbReference type="GeneID" id="64668067"/>
<gene>
    <name evidence="1" type="ORF">F5891DRAFT_920274</name>
</gene>
<reference evidence="1" key="1">
    <citation type="journal article" date="2020" name="New Phytol.">
        <title>Comparative genomics reveals dynamic genome evolution in host specialist ectomycorrhizal fungi.</title>
        <authorList>
            <person name="Lofgren L.A."/>
            <person name="Nguyen N.H."/>
            <person name="Vilgalys R."/>
            <person name="Ruytinx J."/>
            <person name="Liao H.L."/>
            <person name="Branco S."/>
            <person name="Kuo A."/>
            <person name="LaButti K."/>
            <person name="Lipzen A."/>
            <person name="Andreopoulos W."/>
            <person name="Pangilinan J."/>
            <person name="Riley R."/>
            <person name="Hundley H."/>
            <person name="Na H."/>
            <person name="Barry K."/>
            <person name="Grigoriev I.V."/>
            <person name="Stajich J.E."/>
            <person name="Kennedy P.G."/>
        </authorList>
    </citation>
    <scope>NUCLEOTIDE SEQUENCE</scope>
    <source>
        <strain evidence="1">FC203</strain>
    </source>
</reference>
<dbReference type="EMBL" id="JABBWK010000010">
    <property type="protein sequence ID" value="KAG1904241.1"/>
    <property type="molecule type" value="Genomic_DNA"/>
</dbReference>
<comment type="caution">
    <text evidence="1">The sequence shown here is derived from an EMBL/GenBank/DDBJ whole genome shotgun (WGS) entry which is preliminary data.</text>
</comment>
<evidence type="ECO:0000313" key="2">
    <source>
        <dbReference type="Proteomes" id="UP001195769"/>
    </source>
</evidence>
<feature type="non-terminal residue" evidence="1">
    <location>
        <position position="1"/>
    </location>
</feature>
<feature type="non-terminal residue" evidence="1">
    <location>
        <position position="288"/>
    </location>
</feature>
<proteinExistence type="predicted"/>
<keyword evidence="2" id="KW-1185">Reference proteome</keyword>
<organism evidence="1 2">
    <name type="scientific">Suillus fuscotomentosus</name>
    <dbReference type="NCBI Taxonomy" id="1912939"/>
    <lineage>
        <taxon>Eukaryota</taxon>
        <taxon>Fungi</taxon>
        <taxon>Dikarya</taxon>
        <taxon>Basidiomycota</taxon>
        <taxon>Agaricomycotina</taxon>
        <taxon>Agaricomycetes</taxon>
        <taxon>Agaricomycetidae</taxon>
        <taxon>Boletales</taxon>
        <taxon>Suillineae</taxon>
        <taxon>Suillaceae</taxon>
        <taxon>Suillus</taxon>
    </lineage>
</organism>
<protein>
    <submittedName>
        <fullName evidence="1">Uncharacterized protein</fullName>
    </submittedName>
</protein>
<accession>A0AAD4HPX3</accession>
<dbReference type="PANTHER" id="PTHR33096:SF1">
    <property type="entry name" value="CXC1-LIKE CYSTEINE CLUSTER ASSOCIATED WITH KDZ TRANSPOSASES DOMAIN-CONTAINING PROTEIN"/>
    <property type="match status" value="1"/>
</dbReference>
<evidence type="ECO:0000313" key="1">
    <source>
        <dbReference type="EMBL" id="KAG1904241.1"/>
    </source>
</evidence>
<dbReference type="Pfam" id="PF18758">
    <property type="entry name" value="KDZ"/>
    <property type="match status" value="1"/>
</dbReference>
<name>A0AAD4HPX3_9AGAM</name>
<dbReference type="InterPro" id="IPR040521">
    <property type="entry name" value="KDZ"/>
</dbReference>